<keyword evidence="2" id="KW-0223">Dioxygenase</keyword>
<gene>
    <name evidence="2" type="ORF">KRX52_20310</name>
</gene>
<evidence type="ECO:0000313" key="3">
    <source>
        <dbReference type="Proteomes" id="UP000813068"/>
    </source>
</evidence>
<organism evidence="2 3">
    <name type="scientific">Geopseudomonas aromaticivorans</name>
    <dbReference type="NCBI Taxonomy" id="2849492"/>
    <lineage>
        <taxon>Bacteria</taxon>
        <taxon>Pseudomonadati</taxon>
        <taxon>Pseudomonadota</taxon>
        <taxon>Gammaproteobacteria</taxon>
        <taxon>Pseudomonadales</taxon>
        <taxon>Pseudomonadaceae</taxon>
        <taxon>Geopseudomonas</taxon>
    </lineage>
</organism>
<keyword evidence="2" id="KW-0560">Oxidoreductase</keyword>
<comment type="pathway">
    <text evidence="1">Aromatic compound metabolism.</text>
</comment>
<dbReference type="PANTHER" id="PTHR41534">
    <property type="entry name" value="BLR3401 PROTEIN"/>
    <property type="match status" value="1"/>
</dbReference>
<dbReference type="RefSeq" id="WP_217683542.1">
    <property type="nucleotide sequence ID" value="NZ_JAHRGL010000080.1"/>
</dbReference>
<dbReference type="Proteomes" id="UP000813068">
    <property type="component" value="Unassembled WGS sequence"/>
</dbReference>
<dbReference type="Pfam" id="PF00866">
    <property type="entry name" value="Ring_hydroxyl_B"/>
    <property type="match status" value="1"/>
</dbReference>
<sequence>MTDRNRAELRDIAADFLAREALLLDERRFRDWYALLDDQLDYLVPMRIAMRDYADEFPQGAYRISDSKAHINIRINRLESDHAWAEVPPSRTLRVVGSLLVEPGERADEIAVISAMILYRQRGHDDVGDVIPVRRHDVLRITDEGVKLLKRKALITETVLHTPNLGVFL</sequence>
<evidence type="ECO:0000313" key="2">
    <source>
        <dbReference type="EMBL" id="MBV2135120.1"/>
    </source>
</evidence>
<reference evidence="2 3" key="1">
    <citation type="submission" date="2021-06" db="EMBL/GenBank/DDBJ databases">
        <title>Differences between aerobic and microaerobic xylene degrading microbial communities.</title>
        <authorList>
            <person name="Banerjee S."/>
            <person name="Tancsics A."/>
        </authorList>
    </citation>
    <scope>NUCLEOTIDE SEQUENCE [LARGE SCALE GENOMIC DNA]</scope>
    <source>
        <strain evidence="2 3">MAP12</strain>
    </source>
</reference>
<protein>
    <submittedName>
        <fullName evidence="2">Phenylpropionate dioxygenase</fullName>
    </submittedName>
</protein>
<dbReference type="EMBL" id="JAHRGL010000080">
    <property type="protein sequence ID" value="MBV2135120.1"/>
    <property type="molecule type" value="Genomic_DNA"/>
</dbReference>
<dbReference type="InterPro" id="IPR000391">
    <property type="entry name" value="Rng_hydr_dOase-bsu"/>
</dbReference>
<comment type="caution">
    <text evidence="2">The sequence shown here is derived from an EMBL/GenBank/DDBJ whole genome shotgun (WGS) entry which is preliminary data.</text>
</comment>
<evidence type="ECO:0000256" key="1">
    <source>
        <dbReference type="ARBA" id="ARBA00005211"/>
    </source>
</evidence>
<keyword evidence="3" id="KW-1185">Reference proteome</keyword>
<name>A0ABS6N2S6_9GAMM</name>
<accession>A0ABS6N2S6</accession>
<proteinExistence type="predicted"/>
<dbReference type="PANTHER" id="PTHR41534:SF2">
    <property type="entry name" value="3-PHENYLPROPIONATE_CINNAMIC ACID DIOXYGENASE SUBUNIT BETA"/>
    <property type="match status" value="1"/>
</dbReference>
<dbReference type="GO" id="GO:0051213">
    <property type="term" value="F:dioxygenase activity"/>
    <property type="evidence" value="ECO:0007669"/>
    <property type="project" value="UniProtKB-KW"/>
</dbReference>